<gene>
    <name evidence="3" type="ORF">FK219_005325</name>
</gene>
<reference evidence="3 4" key="1">
    <citation type="submission" date="2019-06" db="EMBL/GenBank/DDBJ databases">
        <authorList>
            <person name="De-Chao Zhang Q."/>
        </authorList>
    </citation>
    <scope>NUCLEOTIDE SEQUENCE [LARGE SCALE GENOMIC DNA]</scope>
    <source>
        <strain evidence="3 4">KN1116</strain>
    </source>
</reference>
<feature type="coiled-coil region" evidence="1">
    <location>
        <begin position="44"/>
        <end position="71"/>
    </location>
</feature>
<keyword evidence="1" id="KW-0175">Coiled coil</keyword>
<reference evidence="3 4" key="2">
    <citation type="submission" date="2020-03" db="EMBL/GenBank/DDBJ databases">
        <title>Chryseoglobus sp. isolated from a deep-sea seamount.</title>
        <authorList>
            <person name="Zhang D.-C."/>
        </authorList>
    </citation>
    <scope>NUCLEOTIDE SEQUENCE [LARGE SCALE GENOMIC DNA]</scope>
    <source>
        <strain evidence="3 4">KN1116</strain>
    </source>
</reference>
<proteinExistence type="predicted"/>
<keyword evidence="4" id="KW-1185">Reference proteome</keyword>
<evidence type="ECO:0000256" key="2">
    <source>
        <dbReference type="SAM" id="MobiDB-lite"/>
    </source>
</evidence>
<evidence type="ECO:0000313" key="4">
    <source>
        <dbReference type="Proteomes" id="UP000818266"/>
    </source>
</evidence>
<dbReference type="RefSeq" id="WP_152582344.1">
    <property type="nucleotide sequence ID" value="NZ_VIKT02000006.1"/>
</dbReference>
<dbReference type="EMBL" id="VIKT02000006">
    <property type="protein sequence ID" value="NHF62661.1"/>
    <property type="molecule type" value="Genomic_DNA"/>
</dbReference>
<sequence length="105" mass="11676">MTSSEPGTEPATESAADPATGQPLEHDPYPSLSAEAREVLADERERARVEVHELIDLLEAERARVADLKKKWQLAQSGAWQLRQLRGRALRPLRRLVRGRPSAAS</sequence>
<dbReference type="Proteomes" id="UP000818266">
    <property type="component" value="Unassembled WGS sequence"/>
</dbReference>
<organism evidence="3 4">
    <name type="scientific">Microcella pacifica</name>
    <dbReference type="NCBI Taxonomy" id="2591847"/>
    <lineage>
        <taxon>Bacteria</taxon>
        <taxon>Bacillati</taxon>
        <taxon>Actinomycetota</taxon>
        <taxon>Actinomycetes</taxon>
        <taxon>Micrococcales</taxon>
        <taxon>Microbacteriaceae</taxon>
        <taxon>Microcella</taxon>
    </lineage>
</organism>
<evidence type="ECO:0000313" key="3">
    <source>
        <dbReference type="EMBL" id="NHF62661.1"/>
    </source>
</evidence>
<accession>A0A9E5JPD1</accession>
<evidence type="ECO:0000256" key="1">
    <source>
        <dbReference type="SAM" id="Coils"/>
    </source>
</evidence>
<name>A0A9E5JPD1_9MICO</name>
<comment type="caution">
    <text evidence="3">The sequence shown here is derived from an EMBL/GenBank/DDBJ whole genome shotgun (WGS) entry which is preliminary data.</text>
</comment>
<protein>
    <submittedName>
        <fullName evidence="3">Uncharacterized protein</fullName>
    </submittedName>
</protein>
<dbReference type="AlphaFoldDB" id="A0A9E5JPD1"/>
<feature type="region of interest" description="Disordered" evidence="2">
    <location>
        <begin position="1"/>
        <end position="38"/>
    </location>
</feature>